<sequence>MPQQSLDMSADMSIYKLIVSSKLLVVSIVSIRPRNTIALCRPGADSWLVSGLGNKRMLFDMVFSGGKLYVVDEDKDLLAIEIEEDSDSGKLRISQIKRLIEEHRSSSLSCTAPRGTNNAPLLSPSRSNIYSTRPRHRWPLLALPLSCVDPAALGPPVHAWARSWEEGGRIRAGLAGSRNRACRWDDGGSRSMLSSGAVVARSLGELGGDGDDVDDEFGLGDGFRWLGSAVSVQAREENCREQLE</sequence>
<proteinExistence type="predicted"/>
<keyword evidence="3" id="KW-1185">Reference proteome</keyword>
<dbReference type="PANTHER" id="PTHR33110:SF43">
    <property type="entry name" value="F-BOX DOMAIN-CONTAINING PROTEIN"/>
    <property type="match status" value="1"/>
</dbReference>
<dbReference type="AlphaFoldDB" id="A0A5J9VUH5"/>
<protein>
    <recommendedName>
        <fullName evidence="1">KIB1-4 beta-propeller domain-containing protein</fullName>
    </recommendedName>
</protein>
<dbReference type="Pfam" id="PF03478">
    <property type="entry name" value="Beta-prop_KIB1-4"/>
    <property type="match status" value="1"/>
</dbReference>
<dbReference type="InterPro" id="IPR005174">
    <property type="entry name" value="KIB1-4_b-propeller"/>
</dbReference>
<evidence type="ECO:0000313" key="2">
    <source>
        <dbReference type="EMBL" id="TVU39235.1"/>
    </source>
</evidence>
<dbReference type="Proteomes" id="UP000324897">
    <property type="component" value="Chromosome 4"/>
</dbReference>
<dbReference type="EMBL" id="RWGY01000007">
    <property type="protein sequence ID" value="TVU39235.1"/>
    <property type="molecule type" value="Genomic_DNA"/>
</dbReference>
<accession>A0A5J9VUH5</accession>
<dbReference type="PANTHER" id="PTHR33110">
    <property type="entry name" value="F-BOX/KELCH-REPEAT PROTEIN-RELATED"/>
    <property type="match status" value="1"/>
</dbReference>
<comment type="caution">
    <text evidence="2">The sequence shown here is derived from an EMBL/GenBank/DDBJ whole genome shotgun (WGS) entry which is preliminary data.</text>
</comment>
<evidence type="ECO:0000259" key="1">
    <source>
        <dbReference type="Pfam" id="PF03478"/>
    </source>
</evidence>
<evidence type="ECO:0000313" key="3">
    <source>
        <dbReference type="Proteomes" id="UP000324897"/>
    </source>
</evidence>
<gene>
    <name evidence="2" type="ORF">EJB05_12644</name>
</gene>
<name>A0A5J9VUH5_9POAL</name>
<reference evidence="2 3" key="1">
    <citation type="journal article" date="2019" name="Sci. Rep.">
        <title>A high-quality genome of Eragrostis curvula grass provides insights into Poaceae evolution and supports new strategies to enhance forage quality.</title>
        <authorList>
            <person name="Carballo J."/>
            <person name="Santos B.A.C.M."/>
            <person name="Zappacosta D."/>
            <person name="Garbus I."/>
            <person name="Selva J.P."/>
            <person name="Gallo C.A."/>
            <person name="Diaz A."/>
            <person name="Albertini E."/>
            <person name="Caccamo M."/>
            <person name="Echenique V."/>
        </authorList>
    </citation>
    <scope>NUCLEOTIDE SEQUENCE [LARGE SCALE GENOMIC DNA]</scope>
    <source>
        <strain evidence="3">cv. Victoria</strain>
        <tissue evidence="2">Leaf</tissue>
    </source>
</reference>
<feature type="domain" description="KIB1-4 beta-propeller" evidence="1">
    <location>
        <begin position="12"/>
        <end position="94"/>
    </location>
</feature>
<organism evidence="2 3">
    <name type="scientific">Eragrostis curvula</name>
    <name type="common">weeping love grass</name>
    <dbReference type="NCBI Taxonomy" id="38414"/>
    <lineage>
        <taxon>Eukaryota</taxon>
        <taxon>Viridiplantae</taxon>
        <taxon>Streptophyta</taxon>
        <taxon>Embryophyta</taxon>
        <taxon>Tracheophyta</taxon>
        <taxon>Spermatophyta</taxon>
        <taxon>Magnoliopsida</taxon>
        <taxon>Liliopsida</taxon>
        <taxon>Poales</taxon>
        <taxon>Poaceae</taxon>
        <taxon>PACMAD clade</taxon>
        <taxon>Chloridoideae</taxon>
        <taxon>Eragrostideae</taxon>
        <taxon>Eragrostidinae</taxon>
        <taxon>Eragrostis</taxon>
    </lineage>
</organism>
<dbReference type="Gramene" id="TVU39235">
    <property type="protein sequence ID" value="TVU39235"/>
    <property type="gene ID" value="EJB05_12644"/>
</dbReference>